<evidence type="ECO:0000256" key="8">
    <source>
        <dbReference type="ARBA" id="ARBA00022884"/>
    </source>
</evidence>
<dbReference type="OrthoDB" id="9809485at2"/>
<evidence type="ECO:0000256" key="5">
    <source>
        <dbReference type="ARBA" id="ARBA00022741"/>
    </source>
</evidence>
<feature type="binding site" evidence="10">
    <location>
        <position position="237"/>
    </location>
    <ligand>
        <name>Zn(2+)</name>
        <dbReference type="ChEBI" id="CHEBI:29105"/>
    </ligand>
</feature>
<dbReference type="SUPFAM" id="SSF52540">
    <property type="entry name" value="P-loop containing nucleoside triphosphate hydrolases"/>
    <property type="match status" value="1"/>
</dbReference>
<dbReference type="EC" id="3.6.1.-" evidence="10"/>
<dbReference type="InterPro" id="IPR010914">
    <property type="entry name" value="RsgA_GTPase_dom"/>
</dbReference>
<dbReference type="Gene3D" id="2.40.50.140">
    <property type="entry name" value="Nucleic acid-binding proteins"/>
    <property type="match status" value="1"/>
</dbReference>
<feature type="domain" description="CP-type G" evidence="12">
    <location>
        <begin position="56"/>
        <end position="209"/>
    </location>
</feature>
<feature type="binding site" evidence="10">
    <location>
        <position position="239"/>
    </location>
    <ligand>
        <name>Zn(2+)</name>
        <dbReference type="ChEBI" id="CHEBI:29105"/>
    </ligand>
</feature>
<dbReference type="Gene3D" id="1.10.40.50">
    <property type="entry name" value="Probable gtpase engc, domain 3"/>
    <property type="match status" value="1"/>
</dbReference>
<dbReference type="GO" id="GO:0005737">
    <property type="term" value="C:cytoplasm"/>
    <property type="evidence" value="ECO:0007669"/>
    <property type="project" value="UniProtKB-SubCell"/>
</dbReference>
<comment type="subunit">
    <text evidence="10">Monomer. Associates with 30S ribosomal subunit, binds 16S rRNA.</text>
</comment>
<dbReference type="PANTHER" id="PTHR32120">
    <property type="entry name" value="SMALL RIBOSOMAL SUBUNIT BIOGENESIS GTPASE RSGA"/>
    <property type="match status" value="1"/>
</dbReference>
<dbReference type="PANTHER" id="PTHR32120:SF11">
    <property type="entry name" value="SMALL RIBOSOMAL SUBUNIT BIOGENESIS GTPASE RSGA 1, MITOCHONDRIAL-RELATED"/>
    <property type="match status" value="1"/>
</dbReference>
<feature type="binding site" evidence="10">
    <location>
        <begin position="153"/>
        <end position="161"/>
    </location>
    <ligand>
        <name>GTP</name>
        <dbReference type="ChEBI" id="CHEBI:37565"/>
    </ligand>
</feature>
<protein>
    <recommendedName>
        <fullName evidence="10">Small ribosomal subunit biogenesis GTPase RsgA</fullName>
        <ecNumber evidence="10">3.6.1.-</ecNumber>
    </recommendedName>
</protein>
<dbReference type="GO" id="GO:0042274">
    <property type="term" value="P:ribosomal small subunit biogenesis"/>
    <property type="evidence" value="ECO:0007669"/>
    <property type="project" value="UniProtKB-UniRule"/>
</dbReference>
<dbReference type="GO" id="GO:0046872">
    <property type="term" value="F:metal ion binding"/>
    <property type="evidence" value="ECO:0007669"/>
    <property type="project" value="UniProtKB-KW"/>
</dbReference>
<dbReference type="RefSeq" id="WP_094254862.1">
    <property type="nucleotide sequence ID" value="NZ_NNCE01000006.1"/>
</dbReference>
<evidence type="ECO:0000313" key="13">
    <source>
        <dbReference type="EMBL" id="TDO19438.1"/>
    </source>
</evidence>
<keyword evidence="3 10" id="KW-0479">Metal-binding</keyword>
<dbReference type="GO" id="GO:0003924">
    <property type="term" value="F:GTPase activity"/>
    <property type="evidence" value="ECO:0007669"/>
    <property type="project" value="UniProtKB-UniRule"/>
</dbReference>
<evidence type="ECO:0000259" key="12">
    <source>
        <dbReference type="PROSITE" id="PS51721"/>
    </source>
</evidence>
<evidence type="ECO:0000256" key="10">
    <source>
        <dbReference type="HAMAP-Rule" id="MF_01820"/>
    </source>
</evidence>
<accession>A0A4R6ID34</accession>
<evidence type="ECO:0000256" key="6">
    <source>
        <dbReference type="ARBA" id="ARBA00022801"/>
    </source>
</evidence>
<evidence type="ECO:0000256" key="7">
    <source>
        <dbReference type="ARBA" id="ARBA00022833"/>
    </source>
</evidence>
<reference evidence="13 14" key="1">
    <citation type="submission" date="2019-03" db="EMBL/GenBank/DDBJ databases">
        <title>Genomic Encyclopedia of Archaeal and Bacterial Type Strains, Phase II (KMG-II): from individual species to whole genera.</title>
        <authorList>
            <person name="Goeker M."/>
        </authorList>
    </citation>
    <scope>NUCLEOTIDE SEQUENCE [LARGE SCALE GENOMIC DNA]</scope>
    <source>
        <strain evidence="13 14">ATCC 700618</strain>
    </source>
</reference>
<dbReference type="GO" id="GO:0019843">
    <property type="term" value="F:rRNA binding"/>
    <property type="evidence" value="ECO:0007669"/>
    <property type="project" value="UniProtKB-KW"/>
</dbReference>
<evidence type="ECO:0000256" key="1">
    <source>
        <dbReference type="ARBA" id="ARBA00022490"/>
    </source>
</evidence>
<dbReference type="CDD" id="cd01854">
    <property type="entry name" value="YjeQ_EngC"/>
    <property type="match status" value="1"/>
</dbReference>
<proteinExistence type="inferred from homology"/>
<keyword evidence="7 10" id="KW-0862">Zinc</keyword>
<keyword evidence="14" id="KW-1185">Reference proteome</keyword>
<evidence type="ECO:0000256" key="4">
    <source>
        <dbReference type="ARBA" id="ARBA00022730"/>
    </source>
</evidence>
<comment type="similarity">
    <text evidence="10">Belongs to the TRAFAC class YlqF/YawG GTPase family. RsgA subfamily.</text>
</comment>
<feature type="binding site" evidence="10">
    <location>
        <begin position="105"/>
        <end position="108"/>
    </location>
    <ligand>
        <name>GTP</name>
        <dbReference type="ChEBI" id="CHEBI:37565"/>
    </ligand>
</feature>
<keyword evidence="2 10" id="KW-0690">Ribosome biogenesis</keyword>
<keyword evidence="9 10" id="KW-0342">GTP-binding</keyword>
<dbReference type="Proteomes" id="UP000295518">
    <property type="component" value="Unassembled WGS sequence"/>
</dbReference>
<dbReference type="PROSITE" id="PS50936">
    <property type="entry name" value="ENGC_GTPASE"/>
    <property type="match status" value="1"/>
</dbReference>
<evidence type="ECO:0000256" key="3">
    <source>
        <dbReference type="ARBA" id="ARBA00022723"/>
    </source>
</evidence>
<dbReference type="NCBIfam" id="TIGR00157">
    <property type="entry name" value="ribosome small subunit-dependent GTPase A"/>
    <property type="match status" value="1"/>
</dbReference>
<keyword evidence="4 10" id="KW-0699">rRNA-binding</keyword>
<dbReference type="InterPro" id="IPR030378">
    <property type="entry name" value="G_CP_dom"/>
</dbReference>
<dbReference type="Gene3D" id="3.40.50.300">
    <property type="entry name" value="P-loop containing nucleotide triphosphate hydrolases"/>
    <property type="match status" value="1"/>
</dbReference>
<feature type="binding site" evidence="10">
    <location>
        <position position="247"/>
    </location>
    <ligand>
        <name>Zn(2+)</name>
        <dbReference type="ChEBI" id="CHEBI:29105"/>
    </ligand>
</feature>
<keyword evidence="8 10" id="KW-0694">RNA-binding</keyword>
<dbReference type="HAMAP" id="MF_01820">
    <property type="entry name" value="GTPase_RsgA"/>
    <property type="match status" value="1"/>
</dbReference>
<evidence type="ECO:0000256" key="2">
    <source>
        <dbReference type="ARBA" id="ARBA00022517"/>
    </source>
</evidence>
<feature type="binding site" evidence="10">
    <location>
        <position position="232"/>
    </location>
    <ligand>
        <name>Zn(2+)</name>
        <dbReference type="ChEBI" id="CHEBI:29105"/>
    </ligand>
</feature>
<feature type="domain" description="EngC GTPase" evidence="11">
    <location>
        <begin position="65"/>
        <end position="207"/>
    </location>
</feature>
<keyword evidence="1 10" id="KW-0963">Cytoplasm</keyword>
<dbReference type="InterPro" id="IPR004881">
    <property type="entry name" value="Ribosome_biogen_GTPase_RsgA"/>
</dbReference>
<comment type="function">
    <text evidence="10">One of several proteins that assist in the late maturation steps of the functional core of the 30S ribosomal subunit. Helps release RbfA from mature subunits. May play a role in the assembly of ribosomal proteins into the subunit. Circularly permuted GTPase that catalyzes slow GTP hydrolysis, GTPase activity is stimulated by the 30S ribosomal subunit.</text>
</comment>
<dbReference type="AlphaFoldDB" id="A0A4R6ID34"/>
<dbReference type="EMBL" id="SNWN01000014">
    <property type="protein sequence ID" value="TDO19438.1"/>
    <property type="molecule type" value="Genomic_DNA"/>
</dbReference>
<dbReference type="Pfam" id="PF16745">
    <property type="entry name" value="RsgA_N"/>
    <property type="match status" value="1"/>
</dbReference>
<dbReference type="GO" id="GO:0005525">
    <property type="term" value="F:GTP binding"/>
    <property type="evidence" value="ECO:0007669"/>
    <property type="project" value="UniProtKB-UniRule"/>
</dbReference>
<name>A0A4R6ID34_9MOLU</name>
<dbReference type="InterPro" id="IPR031944">
    <property type="entry name" value="RsgA_N"/>
</dbReference>
<evidence type="ECO:0000256" key="9">
    <source>
        <dbReference type="ARBA" id="ARBA00023134"/>
    </source>
</evidence>
<keyword evidence="6 10" id="KW-0378">Hydrolase</keyword>
<dbReference type="PROSITE" id="PS51721">
    <property type="entry name" value="G_CP"/>
    <property type="match status" value="1"/>
</dbReference>
<gene>
    <name evidence="10" type="primary">rsgA</name>
    <name evidence="13" type="ORF">EI74_0709</name>
</gene>
<comment type="cofactor">
    <cofactor evidence="10">
        <name>Zn(2+)</name>
        <dbReference type="ChEBI" id="CHEBI:29105"/>
    </cofactor>
    <text evidence="10">Binds 1 zinc ion per subunit.</text>
</comment>
<evidence type="ECO:0000259" key="11">
    <source>
        <dbReference type="PROSITE" id="PS50936"/>
    </source>
</evidence>
<evidence type="ECO:0000313" key="14">
    <source>
        <dbReference type="Proteomes" id="UP000295518"/>
    </source>
</evidence>
<comment type="subcellular location">
    <subcellularLocation>
        <location evidence="10">Cytoplasm</location>
    </subcellularLocation>
</comment>
<dbReference type="Pfam" id="PF03193">
    <property type="entry name" value="RsgA_GTPase"/>
    <property type="match status" value="1"/>
</dbReference>
<sequence length="278" mass="31763">MEGRIYKIIAGFYDVKSQNEFIRIRGSGKLRFSEQTPVVGDFVTFSNSLENIKDRKNILVRPKVANVDQLIIVVSLSEPSFSSLLLDKFLSIANYENIEPIIIFTKQDLVEKIDEKVSFYEANFTIFKTKFNDMNTINPVKLIFKNKTSVLMGQTGVGKTTLFNNLTDSDEETQAISKALGRGKHTTRVVSMHDFLGGQIIDSPGFSLIDLGLNELDLAKSFLFHKNQNLNCKYRSCLHKNESLNDCSIKQDIEKQLIPIWRYENYLKINKDISSKKQ</sequence>
<dbReference type="InterPro" id="IPR012340">
    <property type="entry name" value="NA-bd_OB-fold"/>
</dbReference>
<dbReference type="SUPFAM" id="SSF50249">
    <property type="entry name" value="Nucleic acid-binding proteins"/>
    <property type="match status" value="1"/>
</dbReference>
<dbReference type="InterPro" id="IPR027417">
    <property type="entry name" value="P-loop_NTPase"/>
</dbReference>
<comment type="caution">
    <text evidence="13">The sequence shown here is derived from an EMBL/GenBank/DDBJ whole genome shotgun (WGS) entry which is preliminary data.</text>
</comment>
<organism evidence="13 14">
    <name type="scientific">Mycoplasma testudineum</name>
    <dbReference type="NCBI Taxonomy" id="244584"/>
    <lineage>
        <taxon>Bacteria</taxon>
        <taxon>Bacillati</taxon>
        <taxon>Mycoplasmatota</taxon>
        <taxon>Mollicutes</taxon>
        <taxon>Mycoplasmataceae</taxon>
        <taxon>Mycoplasma</taxon>
    </lineage>
</organism>
<keyword evidence="5 10" id="KW-0547">Nucleotide-binding</keyword>